<protein>
    <submittedName>
        <fullName evidence="1">Uncharacterized protein</fullName>
    </submittedName>
</protein>
<dbReference type="EMBL" id="CM047583">
    <property type="protein sequence ID" value="KAI9912333.1"/>
    <property type="molecule type" value="Genomic_DNA"/>
</dbReference>
<keyword evidence="2" id="KW-1185">Reference proteome</keyword>
<sequence length="411" mass="45146">MALGTLSAWSQASQAPARGSACLKDSHVSVVNMYPEVVVDNEVSTSETTQLLDTNDRNFSTKNAKATQLQVDVEHANAVEQKKIEENVTTAKTSYIAPSIVVFWLTLWFIQNISVTFWNKKALSLLRIPVTLTFVHMCCNTLGAFLFIHVYKGIERKPLKQDQKQLMVYFSLVFVSNIITGNWSLGLVSISFNQVMRSLVPSIVVVLSMLFLGKTYSLKRKLSLIPVALGVYLACTGDNSCTVLGFFITIASVVLAGLKAVLSSKFLCGDLKLHPLDLILHQAPLSACWCLISMFLTGEVTTLINNRNLLPSAGFWFILTGFISFMLNITSFMANKVTSPVTLCVCGNMKQVFVIIMSIVINRDVITVQKAIGIIFVTVGGAVYAYVSTKENMGQVTMPMPPKSKAQTQIA</sequence>
<evidence type="ECO:0000313" key="1">
    <source>
        <dbReference type="EMBL" id="KAI9912333.1"/>
    </source>
</evidence>
<accession>A0ACC0W312</accession>
<proteinExistence type="predicted"/>
<evidence type="ECO:0000313" key="2">
    <source>
        <dbReference type="Proteomes" id="UP001163321"/>
    </source>
</evidence>
<organism evidence="1 2">
    <name type="scientific">Peronosclerospora sorghi</name>
    <dbReference type="NCBI Taxonomy" id="230839"/>
    <lineage>
        <taxon>Eukaryota</taxon>
        <taxon>Sar</taxon>
        <taxon>Stramenopiles</taxon>
        <taxon>Oomycota</taxon>
        <taxon>Peronosporomycetes</taxon>
        <taxon>Peronosporales</taxon>
        <taxon>Peronosporaceae</taxon>
        <taxon>Peronosclerospora</taxon>
    </lineage>
</organism>
<dbReference type="Proteomes" id="UP001163321">
    <property type="component" value="Chromosome 4"/>
</dbReference>
<name>A0ACC0W312_9STRA</name>
<reference evidence="1 2" key="1">
    <citation type="journal article" date="2022" name="bioRxiv">
        <title>The genome of the oomycete Peronosclerospora sorghi, a cosmopolitan pathogen of maize and sorghum, is inflated with dispersed pseudogenes.</title>
        <authorList>
            <person name="Fletcher K."/>
            <person name="Martin F."/>
            <person name="Isakeit T."/>
            <person name="Cavanaugh K."/>
            <person name="Magill C."/>
            <person name="Michelmore R."/>
        </authorList>
    </citation>
    <scope>NUCLEOTIDE SEQUENCE [LARGE SCALE GENOMIC DNA]</scope>
    <source>
        <strain evidence="1">P6</strain>
    </source>
</reference>
<gene>
    <name evidence="1" type="ORF">PsorP6_006330</name>
</gene>
<comment type="caution">
    <text evidence="1">The sequence shown here is derived from an EMBL/GenBank/DDBJ whole genome shotgun (WGS) entry which is preliminary data.</text>
</comment>